<evidence type="ECO:0000256" key="1">
    <source>
        <dbReference type="ARBA" id="ARBA00008306"/>
    </source>
</evidence>
<evidence type="ECO:0000259" key="3">
    <source>
        <dbReference type="Pfam" id="PF02582"/>
    </source>
</evidence>
<feature type="region of interest" description="Disordered" evidence="2">
    <location>
        <begin position="46"/>
        <end position="85"/>
    </location>
</feature>
<comment type="caution">
    <text evidence="4">The sequence shown here is derived from an EMBL/GenBank/DDBJ whole genome shotgun (WGS) entry which is preliminary data.</text>
</comment>
<dbReference type="InterPro" id="IPR051624">
    <property type="entry name" value="RMD1/Sad1-interacting"/>
</dbReference>
<gene>
    <name evidence="4" type="ORF">RHS01_08588</name>
</gene>
<dbReference type="GO" id="GO:0005739">
    <property type="term" value="C:mitochondrion"/>
    <property type="evidence" value="ECO:0007669"/>
    <property type="project" value="UniProtKB-ARBA"/>
</dbReference>
<comment type="similarity">
    <text evidence="1">Belongs to the RMD1/sif2 family.</text>
</comment>
<dbReference type="Pfam" id="PF02582">
    <property type="entry name" value="DUF155"/>
    <property type="match status" value="1"/>
</dbReference>
<dbReference type="AlphaFoldDB" id="A0A8H7IBG8"/>
<name>A0A8H7IBG8_9AGAM</name>
<dbReference type="PANTHER" id="PTHR16255">
    <property type="entry name" value="REQUIRED FOR MEIOTIC NUCLEAR DIVISION PROTEIN 1 HOMOLOG"/>
    <property type="match status" value="1"/>
</dbReference>
<evidence type="ECO:0000256" key="2">
    <source>
        <dbReference type="SAM" id="MobiDB-lite"/>
    </source>
</evidence>
<dbReference type="Proteomes" id="UP000614334">
    <property type="component" value="Unassembled WGS sequence"/>
</dbReference>
<dbReference type="InterPro" id="IPR003734">
    <property type="entry name" value="DUF155"/>
</dbReference>
<dbReference type="EMBL" id="JACYCF010000017">
    <property type="protein sequence ID" value="KAF8751930.1"/>
    <property type="molecule type" value="Genomic_DNA"/>
</dbReference>
<protein>
    <recommendedName>
        <fullName evidence="3">DUF155 domain-containing protein</fullName>
    </recommendedName>
</protein>
<proteinExistence type="inferred from homology"/>
<evidence type="ECO:0000313" key="4">
    <source>
        <dbReference type="EMBL" id="KAF8751930.1"/>
    </source>
</evidence>
<reference evidence="4" key="1">
    <citation type="submission" date="2020-09" db="EMBL/GenBank/DDBJ databases">
        <title>Comparative genome analyses of four rice-infecting Rhizoctonia solani isolates reveal extensive enrichment of homogalacturonan modification genes.</title>
        <authorList>
            <person name="Lee D.-Y."/>
            <person name="Jeon J."/>
            <person name="Kim K.-T."/>
            <person name="Cheong K."/>
            <person name="Song H."/>
            <person name="Choi G."/>
            <person name="Ko J."/>
            <person name="Opiyo S.O."/>
            <person name="Zuo S."/>
            <person name="Madhav S."/>
            <person name="Lee Y.-H."/>
            <person name="Wang G.-L."/>
        </authorList>
    </citation>
    <scope>NUCLEOTIDE SEQUENCE</scope>
    <source>
        <strain evidence="4">AG1-IA B2</strain>
    </source>
</reference>
<accession>A0A8H7IBG8</accession>
<organism evidence="4 5">
    <name type="scientific">Rhizoctonia solani</name>
    <dbReference type="NCBI Taxonomy" id="456999"/>
    <lineage>
        <taxon>Eukaryota</taxon>
        <taxon>Fungi</taxon>
        <taxon>Dikarya</taxon>
        <taxon>Basidiomycota</taxon>
        <taxon>Agaricomycotina</taxon>
        <taxon>Agaricomycetes</taxon>
        <taxon>Cantharellales</taxon>
        <taxon>Ceratobasidiaceae</taxon>
        <taxon>Rhizoctonia</taxon>
    </lineage>
</organism>
<dbReference type="PANTHER" id="PTHR16255:SF1">
    <property type="entry name" value="REQUIRED FOR MEIOTIC NUCLEAR DIVISION PROTEIN 1 HOMOLOG"/>
    <property type="match status" value="1"/>
</dbReference>
<dbReference type="GO" id="GO:0070131">
    <property type="term" value="P:positive regulation of mitochondrial translation"/>
    <property type="evidence" value="ECO:0007669"/>
    <property type="project" value="TreeGrafter"/>
</dbReference>
<feature type="domain" description="DUF155" evidence="3">
    <location>
        <begin position="128"/>
        <end position="317"/>
    </location>
</feature>
<sequence length="408" mass="45168">MNITRLTRSALRANRATFFLTGTKPPTHRINYKPQYSSIRTIVSTSRKLAHSPPPASPKSKPQTLRRAAQASLPIRSNPTPTRGTIRPVLTLATAESYNPHFLEGTLPAGSQRVHAAWWIPKWKSGEVWVFDSGSCVFWGLSEAEARMFVAEVIMRVKGVEVDKLKTLELEELEFVTDPKEDLIILGQIPPISEVEFPSPPSSSTAISPETLPARYAFSHALARSSALAALETSLDSYLHSVSRLPSTLGTTGKPGLGRKELRMKLGQLMRFRQGVNLGRESFGDTPDLYWTEPVLEGYFDSVSEALEIKARADSVNAKITYAAELQGLLRELLAESSGHRMELIIIALIAVEVVIAIIRDGPELWHMLTGVSEADGQHNIKDHHSAYDHYCTVDFPRTGMLGWVYSV</sequence>
<evidence type="ECO:0000313" key="5">
    <source>
        <dbReference type="Proteomes" id="UP000614334"/>
    </source>
</evidence>